<protein>
    <submittedName>
        <fullName evidence="1">Uncharacterized protein</fullName>
    </submittedName>
</protein>
<reference evidence="1" key="1">
    <citation type="journal article" date="2014" name="Nucleic Acids Res.">
        <title>The evolutionary dynamics of variant antigen genes in Babesia reveal a history of genomic innovation underlying host-parasite interaction.</title>
        <authorList>
            <person name="Jackson A.P."/>
            <person name="Otto T.D."/>
            <person name="Darby A."/>
            <person name="Ramaprasad A."/>
            <person name="Xia D."/>
            <person name="Echaide I.E."/>
            <person name="Farber M."/>
            <person name="Gahlot S."/>
            <person name="Gamble J."/>
            <person name="Gupta D."/>
            <person name="Gupta Y."/>
            <person name="Jackson L."/>
            <person name="Malandrin L."/>
            <person name="Malas T.B."/>
            <person name="Moussa E."/>
            <person name="Nair M."/>
            <person name="Reid A.J."/>
            <person name="Sanders M."/>
            <person name="Sharma J."/>
            <person name="Tracey A."/>
            <person name="Quail M.A."/>
            <person name="Weir W."/>
            <person name="Wastling J.M."/>
            <person name="Hall N."/>
            <person name="Willadsen P."/>
            <person name="Lingelbach K."/>
            <person name="Shiels B."/>
            <person name="Tait A."/>
            <person name="Berriman M."/>
            <person name="Allred D.R."/>
            <person name="Pain A."/>
        </authorList>
    </citation>
    <scope>NUCLEOTIDE SEQUENCE</scope>
    <source>
        <strain evidence="1">1802A</strain>
    </source>
</reference>
<dbReference type="Proteomes" id="UP001195914">
    <property type="component" value="Unassembled WGS sequence"/>
</dbReference>
<proteinExistence type="predicted"/>
<evidence type="ECO:0000313" key="2">
    <source>
        <dbReference type="Proteomes" id="UP001195914"/>
    </source>
</evidence>
<dbReference type="AlphaFoldDB" id="A0AAD9LKJ9"/>
<comment type="caution">
    <text evidence="1">The sequence shown here is derived from an EMBL/GenBank/DDBJ whole genome shotgun (WGS) entry which is preliminary data.</text>
</comment>
<reference evidence="1" key="2">
    <citation type="submission" date="2021-05" db="EMBL/GenBank/DDBJ databases">
        <authorList>
            <person name="Pain A."/>
        </authorList>
    </citation>
    <scope>NUCLEOTIDE SEQUENCE</scope>
    <source>
        <strain evidence="1">1802A</strain>
    </source>
</reference>
<name>A0AAD9LKJ9_BABDI</name>
<accession>A0AAD9LKJ9</accession>
<keyword evidence="2" id="KW-1185">Reference proteome</keyword>
<gene>
    <name evidence="1" type="ORF">X943_003467</name>
</gene>
<organism evidence="1 2">
    <name type="scientific">Babesia divergens</name>
    <dbReference type="NCBI Taxonomy" id="32595"/>
    <lineage>
        <taxon>Eukaryota</taxon>
        <taxon>Sar</taxon>
        <taxon>Alveolata</taxon>
        <taxon>Apicomplexa</taxon>
        <taxon>Aconoidasida</taxon>
        <taxon>Piroplasmida</taxon>
        <taxon>Babesiidae</taxon>
        <taxon>Babesia</taxon>
    </lineage>
</organism>
<sequence>MSIDLEDGDKKYFSVIDLKPGTRRVTLRGVIVELLDDPPQSTTNIRDYRYRYRFADATASVELAVPHGMLQDMVSKNFNTIALVPGHNVDLIDKNIFTSEYRSRVSGDDGPGFTVKQSDGVTMNFVHGELRNIGSEFAEDSDWSGWSEDEKEESLKWLLQPGDVVSIYATTIWSHGRMVIIPTSGKREPLMKLGRLAVNFKLQPDLSRQYTSSRE</sequence>
<dbReference type="EMBL" id="JAHBMH010000024">
    <property type="protein sequence ID" value="KAK1938694.1"/>
    <property type="molecule type" value="Genomic_DNA"/>
</dbReference>
<evidence type="ECO:0000313" key="1">
    <source>
        <dbReference type="EMBL" id="KAK1938694.1"/>
    </source>
</evidence>